<feature type="compositionally biased region" description="Low complexity" evidence="2">
    <location>
        <begin position="489"/>
        <end position="503"/>
    </location>
</feature>
<feature type="compositionally biased region" description="Acidic residues" evidence="2">
    <location>
        <begin position="681"/>
        <end position="698"/>
    </location>
</feature>
<dbReference type="SUPFAM" id="SSF57850">
    <property type="entry name" value="RING/U-box"/>
    <property type="match status" value="1"/>
</dbReference>
<keyword evidence="5" id="KW-1185">Reference proteome</keyword>
<feature type="compositionally biased region" description="Low complexity" evidence="2">
    <location>
        <begin position="35"/>
        <end position="62"/>
    </location>
</feature>
<keyword evidence="1" id="KW-0863">Zinc-finger</keyword>
<dbReference type="EMBL" id="JAVHJO010000007">
    <property type="protein sequence ID" value="KAK6538510.1"/>
    <property type="molecule type" value="Genomic_DNA"/>
</dbReference>
<feature type="compositionally biased region" description="Polar residues" evidence="2">
    <location>
        <begin position="617"/>
        <end position="636"/>
    </location>
</feature>
<dbReference type="Proteomes" id="UP001365542">
    <property type="component" value="Unassembled WGS sequence"/>
</dbReference>
<proteinExistence type="predicted"/>
<dbReference type="InterPro" id="IPR013083">
    <property type="entry name" value="Znf_RING/FYVE/PHD"/>
</dbReference>
<feature type="region of interest" description="Disordered" evidence="2">
    <location>
        <begin position="1"/>
        <end position="73"/>
    </location>
</feature>
<comment type="caution">
    <text evidence="4">The sequence shown here is derived from an EMBL/GenBank/DDBJ whole genome shotgun (WGS) entry which is preliminary data.</text>
</comment>
<feature type="region of interest" description="Disordered" evidence="2">
    <location>
        <begin position="617"/>
        <end position="698"/>
    </location>
</feature>
<dbReference type="GO" id="GO:0006511">
    <property type="term" value="P:ubiquitin-dependent protein catabolic process"/>
    <property type="evidence" value="ECO:0007669"/>
    <property type="project" value="TreeGrafter"/>
</dbReference>
<feature type="compositionally biased region" description="Polar residues" evidence="2">
    <location>
        <begin position="321"/>
        <end position="353"/>
    </location>
</feature>
<evidence type="ECO:0000313" key="5">
    <source>
        <dbReference type="Proteomes" id="UP001365542"/>
    </source>
</evidence>
<feature type="compositionally biased region" description="Basic and acidic residues" evidence="2">
    <location>
        <begin position="827"/>
        <end position="836"/>
    </location>
</feature>
<feature type="region of interest" description="Disordered" evidence="2">
    <location>
        <begin position="803"/>
        <end position="836"/>
    </location>
</feature>
<dbReference type="GO" id="GO:0016567">
    <property type="term" value="P:protein ubiquitination"/>
    <property type="evidence" value="ECO:0007669"/>
    <property type="project" value="TreeGrafter"/>
</dbReference>
<evidence type="ECO:0000259" key="3">
    <source>
        <dbReference type="PROSITE" id="PS50089"/>
    </source>
</evidence>
<accession>A0AAV9X8U3</accession>
<organism evidence="4 5">
    <name type="scientific">Orbilia ellipsospora</name>
    <dbReference type="NCBI Taxonomy" id="2528407"/>
    <lineage>
        <taxon>Eukaryota</taxon>
        <taxon>Fungi</taxon>
        <taxon>Dikarya</taxon>
        <taxon>Ascomycota</taxon>
        <taxon>Pezizomycotina</taxon>
        <taxon>Orbiliomycetes</taxon>
        <taxon>Orbiliales</taxon>
        <taxon>Orbiliaceae</taxon>
        <taxon>Orbilia</taxon>
    </lineage>
</organism>
<feature type="compositionally biased region" description="Polar residues" evidence="2">
    <location>
        <begin position="425"/>
        <end position="456"/>
    </location>
</feature>
<feature type="compositionally biased region" description="Basic and acidic residues" evidence="2">
    <location>
        <begin position="170"/>
        <end position="185"/>
    </location>
</feature>
<gene>
    <name evidence="4" type="ORF">TWF694_010091</name>
</gene>
<feature type="compositionally biased region" description="Low complexity" evidence="2">
    <location>
        <begin position="200"/>
        <end position="210"/>
    </location>
</feature>
<feature type="compositionally biased region" description="Polar residues" evidence="2">
    <location>
        <begin position="107"/>
        <end position="123"/>
    </location>
</feature>
<feature type="region of interest" description="Disordered" evidence="2">
    <location>
        <begin position="732"/>
        <end position="757"/>
    </location>
</feature>
<feature type="domain" description="RING-type" evidence="3">
    <location>
        <begin position="849"/>
        <end position="899"/>
    </location>
</feature>
<dbReference type="PANTHER" id="PTHR22696">
    <property type="entry name" value="E3 UBIQUITIN-PROTEIN LIGASE RNF26"/>
    <property type="match status" value="1"/>
</dbReference>
<name>A0AAV9X8U3_9PEZI</name>
<keyword evidence="1" id="KW-0479">Metal-binding</keyword>
<dbReference type="PANTHER" id="PTHR22696:SF1">
    <property type="entry name" value="E3 UBIQUITIN-PROTEIN LIGASE RNF26"/>
    <property type="match status" value="1"/>
</dbReference>
<dbReference type="AlphaFoldDB" id="A0AAV9X8U3"/>
<dbReference type="InterPro" id="IPR001841">
    <property type="entry name" value="Znf_RING"/>
</dbReference>
<evidence type="ECO:0000256" key="1">
    <source>
        <dbReference type="PROSITE-ProRule" id="PRU00175"/>
    </source>
</evidence>
<feature type="compositionally biased region" description="Low complexity" evidence="2">
    <location>
        <begin position="89"/>
        <end position="106"/>
    </location>
</feature>
<dbReference type="PROSITE" id="PS50089">
    <property type="entry name" value="ZF_RING_2"/>
    <property type="match status" value="1"/>
</dbReference>
<reference evidence="4 5" key="1">
    <citation type="submission" date="2019-10" db="EMBL/GenBank/DDBJ databases">
        <authorList>
            <person name="Palmer J.M."/>
        </authorList>
    </citation>
    <scope>NUCLEOTIDE SEQUENCE [LARGE SCALE GENOMIC DNA]</scope>
    <source>
        <strain evidence="4 5">TWF694</strain>
    </source>
</reference>
<feature type="region of interest" description="Disordered" evidence="2">
    <location>
        <begin position="282"/>
        <end position="308"/>
    </location>
</feature>
<feature type="compositionally biased region" description="Low complexity" evidence="2">
    <location>
        <begin position="809"/>
        <end position="823"/>
    </location>
</feature>
<feature type="region of interest" description="Disordered" evidence="2">
    <location>
        <begin position="321"/>
        <end position="526"/>
    </location>
</feature>
<evidence type="ECO:0000256" key="2">
    <source>
        <dbReference type="SAM" id="MobiDB-lite"/>
    </source>
</evidence>
<feature type="compositionally biased region" description="Polar residues" evidence="2">
    <location>
        <begin position="374"/>
        <end position="384"/>
    </location>
</feature>
<protein>
    <recommendedName>
        <fullName evidence="3">RING-type domain-containing protein</fullName>
    </recommendedName>
</protein>
<dbReference type="Pfam" id="PF13920">
    <property type="entry name" value="zf-C3HC4_3"/>
    <property type="match status" value="1"/>
</dbReference>
<feature type="region of interest" description="Disordered" evidence="2">
    <location>
        <begin position="89"/>
        <end position="223"/>
    </location>
</feature>
<evidence type="ECO:0000313" key="4">
    <source>
        <dbReference type="EMBL" id="KAK6538510.1"/>
    </source>
</evidence>
<sequence>MTELDRQSRGGGLSVQATDEYFQLLSTPGPFDVPGTSTGSSSSGSGSSGTNGVSSSSGASISEPPNFGHLGTSFARVSSLGNFLQSSFAQASSSAGNGHGNASSGQTAPTGENRSSLPGTSQDSSTITSPPPRISPRRPNRRRGSTPFHDSIVHRTNPPTEPGNRSSIIADRERERERDRDRETGRITAGTFIHAGSGSGASEILSSASSPDTHPIPHTSVASEPPPEILQEFPFDPHSHTHSLSRTVASFLRSHRSRALDTVTEDIETDRIAADRRRQLRERNETEWENQRPLSASSPANTHTNRTSIDSTIVDAIMSDIPSSQNSDNLNGFSTNPNETSGPNDNGTPSNNPMRRFIQTYPTSEPWNVAQFPSGPSRSQSNDNPPAGPSRREGPNNVSANNAHALMAGSPITPPFVFPNRRSLRPNSLDQTTNPSTNVPPSDPSTRNASVTSPSHRLSAPANFLPSLPHLPVPRFSPPRTLNRPRGASISNNNTSNHNRQNSGGNDGFANGGSTRRRERTNPLAQALGTRADVEREDYESPIRTMFQQGYEEYRQAEEMRRRRREMEVEHREFLQNQEGSNPEVHSRRLQEHRNRQYEYLHRANLQRQIDQLHAQTQTGNTSSVGIGPLSNSMYLQPNWPAHHPHHHHSPTNPNNRSPEDNSGLGTFAVSPEDEHSSNSDDYEDFNPLDPPLGDDESFFTTLVDGYLSRFPPAIDNPTSHRRASRLRRHFNMNSDDHPALPGAPPSTNRTSDELRDRFPTRIDRNRRLRERDEILRSRHNETIRDIASLVTGARDAGVMGFPHRWSRDAGSGSGSSRNNHNSQHPRTLDHPERPDNMKEEDLKIMADCKVCYGQIADIVLLPCAHLVLCQWCADTVAPAAPGRAEGVVAPRSNCPVCRTRVEKKIKVFRC</sequence>
<dbReference type="GO" id="GO:0008270">
    <property type="term" value="F:zinc ion binding"/>
    <property type="evidence" value="ECO:0007669"/>
    <property type="project" value="UniProtKB-KW"/>
</dbReference>
<dbReference type="GO" id="GO:0061630">
    <property type="term" value="F:ubiquitin protein ligase activity"/>
    <property type="evidence" value="ECO:0007669"/>
    <property type="project" value="TreeGrafter"/>
</dbReference>
<feature type="compositionally biased region" description="Basic residues" evidence="2">
    <location>
        <begin position="135"/>
        <end position="144"/>
    </location>
</feature>
<dbReference type="Gene3D" id="3.30.40.10">
    <property type="entry name" value="Zinc/RING finger domain, C3HC4 (zinc finger)"/>
    <property type="match status" value="1"/>
</dbReference>
<dbReference type="SMART" id="SM00184">
    <property type="entry name" value="RING"/>
    <property type="match status" value="1"/>
</dbReference>
<feature type="compositionally biased region" description="Polar residues" evidence="2">
    <location>
        <begin position="292"/>
        <end position="308"/>
    </location>
</feature>
<keyword evidence="1" id="KW-0862">Zinc</keyword>